<evidence type="ECO:0000313" key="2">
    <source>
        <dbReference type="Proteomes" id="UP000030641"/>
    </source>
</evidence>
<dbReference type="HOGENOM" id="CLU_1495902_0_0_1"/>
<keyword evidence="2" id="KW-1185">Reference proteome</keyword>
<protein>
    <submittedName>
        <fullName evidence="1">Uncharacterized protein</fullName>
    </submittedName>
</protein>
<accession>A0A074YBC4</accession>
<dbReference type="Proteomes" id="UP000030641">
    <property type="component" value="Unassembled WGS sequence"/>
</dbReference>
<organism evidence="1 2">
    <name type="scientific">Aureobasidium subglaciale (strain EXF-2481)</name>
    <name type="common">Aureobasidium pullulans var. subglaciale</name>
    <dbReference type="NCBI Taxonomy" id="1043005"/>
    <lineage>
        <taxon>Eukaryota</taxon>
        <taxon>Fungi</taxon>
        <taxon>Dikarya</taxon>
        <taxon>Ascomycota</taxon>
        <taxon>Pezizomycotina</taxon>
        <taxon>Dothideomycetes</taxon>
        <taxon>Dothideomycetidae</taxon>
        <taxon>Dothideales</taxon>
        <taxon>Saccotheciaceae</taxon>
        <taxon>Aureobasidium</taxon>
    </lineage>
</organism>
<name>A0A074YBC4_AURSE</name>
<gene>
    <name evidence="1" type="ORF">AUEXF2481DRAFT_337220</name>
</gene>
<reference evidence="1 2" key="1">
    <citation type="journal article" date="2014" name="BMC Genomics">
        <title>Genome sequencing of four Aureobasidium pullulans varieties: biotechnological potential, stress tolerance, and description of new species.</title>
        <authorList>
            <person name="Gostin Ar C."/>
            <person name="Ohm R.A."/>
            <person name="Kogej T."/>
            <person name="Sonjak S."/>
            <person name="Turk M."/>
            <person name="Zajc J."/>
            <person name="Zalar P."/>
            <person name="Grube M."/>
            <person name="Sun H."/>
            <person name="Han J."/>
            <person name="Sharma A."/>
            <person name="Chiniquy J."/>
            <person name="Ngan C.Y."/>
            <person name="Lipzen A."/>
            <person name="Barry K."/>
            <person name="Grigoriev I.V."/>
            <person name="Gunde-Cimerman N."/>
        </authorList>
    </citation>
    <scope>NUCLEOTIDE SEQUENCE [LARGE SCALE GENOMIC DNA]</scope>
    <source>
        <strain evidence="1 2">EXF-2481</strain>
    </source>
</reference>
<proteinExistence type="predicted"/>
<evidence type="ECO:0000313" key="1">
    <source>
        <dbReference type="EMBL" id="KEQ93309.1"/>
    </source>
</evidence>
<dbReference type="EMBL" id="KL584766">
    <property type="protein sequence ID" value="KEQ93309.1"/>
    <property type="molecule type" value="Genomic_DNA"/>
</dbReference>
<dbReference type="InParanoid" id="A0A074YBC4"/>
<dbReference type="RefSeq" id="XP_013341900.1">
    <property type="nucleotide sequence ID" value="XM_013486446.1"/>
</dbReference>
<dbReference type="AlphaFoldDB" id="A0A074YBC4"/>
<dbReference type="GeneID" id="25364925"/>
<sequence>MQEQRTTESSITCGDFGTEASLHLGSPRPVALSFTVRANPILLSLTIPTLILKDHIKGTDMEIEQCQRLCFKASDLLNLETLVDIRVSASQSLCIVPASGLGDMRVSASRRRRTQDERTKRALLPNEKGIAQRVQPNLDIKDAKPPNAFDMPSDLTLRAAVCFWDLSIKLIGESSSLAMM</sequence>